<dbReference type="EMBL" id="WTFN01000027">
    <property type="protein sequence ID" value="MWK56953.1"/>
    <property type="molecule type" value="Genomic_DNA"/>
</dbReference>
<organism evidence="1 2">
    <name type="scientific">Metapseudomonas otitidis</name>
    <dbReference type="NCBI Taxonomy" id="319939"/>
    <lineage>
        <taxon>Bacteria</taxon>
        <taxon>Pseudomonadati</taxon>
        <taxon>Pseudomonadota</taxon>
        <taxon>Gammaproteobacteria</taxon>
        <taxon>Pseudomonadales</taxon>
        <taxon>Pseudomonadaceae</taxon>
        <taxon>Metapseudomonas</taxon>
    </lineage>
</organism>
<evidence type="ECO:0000313" key="1">
    <source>
        <dbReference type="EMBL" id="MWK56953.1"/>
    </source>
</evidence>
<dbReference type="AlphaFoldDB" id="A0A7X3H7S7"/>
<proteinExistence type="predicted"/>
<dbReference type="Proteomes" id="UP000461288">
    <property type="component" value="Unassembled WGS sequence"/>
</dbReference>
<name>A0A7X3H7S7_9GAMM</name>
<gene>
    <name evidence="1" type="ORF">GO594_13280</name>
</gene>
<dbReference type="RefSeq" id="WP_160481066.1">
    <property type="nucleotide sequence ID" value="NZ_WTFN01000027.1"/>
</dbReference>
<protein>
    <submittedName>
        <fullName evidence="1">Uncharacterized protein</fullName>
    </submittedName>
</protein>
<comment type="caution">
    <text evidence="1">The sequence shown here is derived from an EMBL/GenBank/DDBJ whole genome shotgun (WGS) entry which is preliminary data.</text>
</comment>
<evidence type="ECO:0000313" key="2">
    <source>
        <dbReference type="Proteomes" id="UP000461288"/>
    </source>
</evidence>
<accession>A0A7X3H7S7</accession>
<sequence>MTHYYPRRARCQNCTECHNDCSALPFSTMPVYRQDGTDTIVTCTEFRQANYCGSLRSEVRRGGQQQ</sequence>
<reference evidence="1 2" key="1">
    <citation type="submission" date="2019-12" db="EMBL/GenBank/DDBJ databases">
        <title>Draft genome sequence of Pseudomonas otitidis recovered from a chicken carcass.</title>
        <authorList>
            <person name="Vieira T.R."/>
            <person name="Oliviera E.F.C."/>
            <person name="Silva N.M.V."/>
            <person name="Sambrano G.E."/>
            <person name="Cibulski S.P."/>
            <person name="Cardoso M.R.I."/>
        </authorList>
    </citation>
    <scope>NUCLEOTIDE SEQUENCE [LARGE SCALE GENOMIC DNA]</scope>
    <source>
        <strain evidence="1 2">25_K</strain>
    </source>
</reference>